<proteinExistence type="predicted"/>
<keyword evidence="3" id="KW-1185">Reference proteome</keyword>
<sequence>MKYSDDTTAEIRSEFLQVLRSRRTAEGRLSLSTLCVFLLFVSVWLSAAEIGSEFLQVLRSRRTAEGRLSLSTLFPLSVVPVQPVPDPLFEETRKPTYSQAMDSCPKKEIPKFRDLLQEENFYLTTEAGEQGRLPVLLVKLKENTPEKRPAVVFLHSTHKNKEWLRPLLEVCGGSRCLGTNQCSIGALKGSLTKYQELDPCSSIIMEKGRYNAFHF</sequence>
<keyword evidence="1" id="KW-1133">Transmembrane helix</keyword>
<keyword evidence="1" id="KW-0812">Transmembrane</keyword>
<gene>
    <name evidence="2" type="ORF">C2S53_019090</name>
</gene>
<dbReference type="PANTHER" id="PTHR47381:SF3">
    <property type="entry name" value="ALPHA_BETA-HYDROLASES SUPERFAMILY PROTEIN"/>
    <property type="match status" value="1"/>
</dbReference>
<keyword evidence="1" id="KW-0472">Membrane</keyword>
<feature type="transmembrane region" description="Helical" evidence="1">
    <location>
        <begin position="29"/>
        <end position="47"/>
    </location>
</feature>
<dbReference type="EMBL" id="SDAM02000057">
    <property type="protein sequence ID" value="KAH6833637.1"/>
    <property type="molecule type" value="Genomic_DNA"/>
</dbReference>
<evidence type="ECO:0000313" key="2">
    <source>
        <dbReference type="EMBL" id="KAH6833637.1"/>
    </source>
</evidence>
<dbReference type="PANTHER" id="PTHR47381">
    <property type="entry name" value="ALPHA/BETA-HYDROLASES SUPERFAMILY PROTEIN"/>
    <property type="match status" value="1"/>
</dbReference>
<comment type="caution">
    <text evidence="2">The sequence shown here is derived from an EMBL/GenBank/DDBJ whole genome shotgun (WGS) entry which is preliminary data.</text>
</comment>
<evidence type="ECO:0000256" key="1">
    <source>
        <dbReference type="SAM" id="Phobius"/>
    </source>
</evidence>
<protein>
    <submittedName>
        <fullName evidence="2">Uncharacterized protein</fullName>
    </submittedName>
</protein>
<accession>A0AAD4PCC6</accession>
<dbReference type="AlphaFoldDB" id="A0AAD4PCC6"/>
<dbReference type="Proteomes" id="UP001190926">
    <property type="component" value="Unassembled WGS sequence"/>
</dbReference>
<reference evidence="2 3" key="1">
    <citation type="journal article" date="2021" name="Nat. Commun.">
        <title>Incipient diploidization of the medicinal plant Perilla within 10,000 years.</title>
        <authorList>
            <person name="Zhang Y."/>
            <person name="Shen Q."/>
            <person name="Leng L."/>
            <person name="Zhang D."/>
            <person name="Chen S."/>
            <person name="Shi Y."/>
            <person name="Ning Z."/>
            <person name="Chen S."/>
        </authorList>
    </citation>
    <scope>NUCLEOTIDE SEQUENCE [LARGE SCALE GENOMIC DNA]</scope>
    <source>
        <strain evidence="3">cv. PC099</strain>
    </source>
</reference>
<evidence type="ECO:0000313" key="3">
    <source>
        <dbReference type="Proteomes" id="UP001190926"/>
    </source>
</evidence>
<organism evidence="2 3">
    <name type="scientific">Perilla frutescens var. hirtella</name>
    <name type="common">Perilla citriodora</name>
    <name type="synonym">Perilla setoyensis</name>
    <dbReference type="NCBI Taxonomy" id="608512"/>
    <lineage>
        <taxon>Eukaryota</taxon>
        <taxon>Viridiplantae</taxon>
        <taxon>Streptophyta</taxon>
        <taxon>Embryophyta</taxon>
        <taxon>Tracheophyta</taxon>
        <taxon>Spermatophyta</taxon>
        <taxon>Magnoliopsida</taxon>
        <taxon>eudicotyledons</taxon>
        <taxon>Gunneridae</taxon>
        <taxon>Pentapetalae</taxon>
        <taxon>asterids</taxon>
        <taxon>lamiids</taxon>
        <taxon>Lamiales</taxon>
        <taxon>Lamiaceae</taxon>
        <taxon>Nepetoideae</taxon>
        <taxon>Elsholtzieae</taxon>
        <taxon>Perilla</taxon>
    </lineage>
</organism>
<name>A0AAD4PCC6_PERFH</name>